<evidence type="ECO:0000313" key="1">
    <source>
        <dbReference type="EMBL" id="GAH28748.1"/>
    </source>
</evidence>
<name>X1G6V0_9ZZZZ</name>
<sequence length="130" mass="15570">MIIIDRYDPRADKEVLKEIFKEFIASKSYFFSHWEKFEEELNRRSLDLQYRNSMVVAKENGKILGFGTYTLFRDYLGNDRVLIHQVLTRKEDSYKKGIEEQIIRELQLYIKRSLKIDKVYFICPDSDGAT</sequence>
<dbReference type="AlphaFoldDB" id="X1G6V0"/>
<gene>
    <name evidence="1" type="ORF">S03H2_10165</name>
</gene>
<proteinExistence type="predicted"/>
<feature type="non-terminal residue" evidence="1">
    <location>
        <position position="130"/>
    </location>
</feature>
<accession>X1G6V0</accession>
<evidence type="ECO:0008006" key="2">
    <source>
        <dbReference type="Google" id="ProtNLM"/>
    </source>
</evidence>
<dbReference type="EMBL" id="BARU01005246">
    <property type="protein sequence ID" value="GAH28748.1"/>
    <property type="molecule type" value="Genomic_DNA"/>
</dbReference>
<protein>
    <recommendedName>
        <fullName evidence="2">N-acetyltransferase domain-containing protein</fullName>
    </recommendedName>
</protein>
<dbReference type="Gene3D" id="3.40.630.30">
    <property type="match status" value="1"/>
</dbReference>
<reference evidence="1" key="1">
    <citation type="journal article" date="2014" name="Front. Microbiol.">
        <title>High frequency of phylogenetically diverse reductive dehalogenase-homologous genes in deep subseafloor sedimentary metagenomes.</title>
        <authorList>
            <person name="Kawai M."/>
            <person name="Futagami T."/>
            <person name="Toyoda A."/>
            <person name="Takaki Y."/>
            <person name="Nishi S."/>
            <person name="Hori S."/>
            <person name="Arai W."/>
            <person name="Tsubouchi T."/>
            <person name="Morono Y."/>
            <person name="Uchiyama I."/>
            <person name="Ito T."/>
            <person name="Fujiyama A."/>
            <person name="Inagaki F."/>
            <person name="Takami H."/>
        </authorList>
    </citation>
    <scope>NUCLEOTIDE SEQUENCE</scope>
    <source>
        <strain evidence="1">Expedition CK06-06</strain>
    </source>
</reference>
<organism evidence="1">
    <name type="scientific">marine sediment metagenome</name>
    <dbReference type="NCBI Taxonomy" id="412755"/>
    <lineage>
        <taxon>unclassified sequences</taxon>
        <taxon>metagenomes</taxon>
        <taxon>ecological metagenomes</taxon>
    </lineage>
</organism>
<comment type="caution">
    <text evidence="1">The sequence shown here is derived from an EMBL/GenBank/DDBJ whole genome shotgun (WGS) entry which is preliminary data.</text>
</comment>
<dbReference type="InterPro" id="IPR016181">
    <property type="entry name" value="Acyl_CoA_acyltransferase"/>
</dbReference>
<dbReference type="SUPFAM" id="SSF55729">
    <property type="entry name" value="Acyl-CoA N-acyltransferases (Nat)"/>
    <property type="match status" value="1"/>
</dbReference>